<reference evidence="11" key="1">
    <citation type="submission" date="2019-11" db="EMBL/GenBank/DDBJ databases">
        <title>The nuclear and mitochondrial genomes of Frieseomelitta varia - a highly eusocial stingless bee (Meliponini) with a permanently sterile worker caste.</title>
        <authorList>
            <person name="Freitas F.C.P."/>
            <person name="Lourenco A.P."/>
            <person name="Nunes F.M.F."/>
            <person name="Paschoal A.R."/>
            <person name="Abreu F.C.P."/>
            <person name="Barbin F.O."/>
            <person name="Bataglia L."/>
            <person name="Cardoso-Junior C.A.M."/>
            <person name="Cervoni M.S."/>
            <person name="Silva S.R."/>
            <person name="Dalarmi F."/>
            <person name="Del Lama M.A."/>
            <person name="Depintor T.S."/>
            <person name="Ferreira K.M."/>
            <person name="Goria P.S."/>
            <person name="Jaskot M.C."/>
            <person name="Lago D.C."/>
            <person name="Luna-Lucena D."/>
            <person name="Moda L.M."/>
            <person name="Nascimento L."/>
            <person name="Pedrino M."/>
            <person name="Rabico F.O."/>
            <person name="Sanches F.C."/>
            <person name="Santos D.E."/>
            <person name="Santos C.G."/>
            <person name="Vieira J."/>
            <person name="Lopes T.F."/>
            <person name="Barchuk A.R."/>
            <person name="Hartfelder K."/>
            <person name="Simoes Z.L.P."/>
            <person name="Bitondi M.M.G."/>
            <person name="Pinheiro D.G."/>
        </authorList>
    </citation>
    <scope>NUCLEOTIDE SEQUENCE</scope>
    <source>
        <strain evidence="11">USP_RPSP 00005682</strain>
        <tissue evidence="11">Whole individual</tissue>
    </source>
</reference>
<feature type="transmembrane region" description="Helical" evidence="10">
    <location>
        <begin position="254"/>
        <end position="276"/>
    </location>
</feature>
<evidence type="ECO:0000256" key="2">
    <source>
        <dbReference type="ARBA" id="ARBA00022475"/>
    </source>
</evidence>
<feature type="transmembrane region" description="Helical" evidence="10">
    <location>
        <begin position="33"/>
        <end position="54"/>
    </location>
</feature>
<dbReference type="GO" id="GO:0007165">
    <property type="term" value="P:signal transduction"/>
    <property type="evidence" value="ECO:0007669"/>
    <property type="project" value="UniProtKB-KW"/>
</dbReference>
<feature type="transmembrane region" description="Helical" evidence="10">
    <location>
        <begin position="351"/>
        <end position="374"/>
    </location>
</feature>
<feature type="transmembrane region" description="Helical" evidence="10">
    <location>
        <begin position="139"/>
        <end position="158"/>
    </location>
</feature>
<accession>A0A833R885</accession>
<comment type="subcellular location">
    <subcellularLocation>
        <location evidence="1 10">Cell membrane</location>
        <topology evidence="1 10">Multi-pass membrane protein</topology>
    </subcellularLocation>
</comment>
<dbReference type="GO" id="GO:0004984">
    <property type="term" value="F:olfactory receptor activity"/>
    <property type="evidence" value="ECO:0007669"/>
    <property type="project" value="InterPro"/>
</dbReference>
<evidence type="ECO:0000256" key="10">
    <source>
        <dbReference type="RuleBase" id="RU351113"/>
    </source>
</evidence>
<dbReference type="GO" id="GO:0005549">
    <property type="term" value="F:odorant binding"/>
    <property type="evidence" value="ECO:0007669"/>
    <property type="project" value="InterPro"/>
</dbReference>
<keyword evidence="8 10" id="KW-0675">Receptor</keyword>
<keyword evidence="12" id="KW-1185">Reference proteome</keyword>
<gene>
    <name evidence="11" type="ORF">E2986_11807</name>
</gene>
<dbReference type="GO" id="GO:0005886">
    <property type="term" value="C:plasma membrane"/>
    <property type="evidence" value="ECO:0007669"/>
    <property type="project" value="UniProtKB-SubCell"/>
</dbReference>
<keyword evidence="3 10" id="KW-0716">Sensory transduction</keyword>
<dbReference type="EMBL" id="WNWW01000544">
    <property type="protein sequence ID" value="KAF3423709.1"/>
    <property type="molecule type" value="Genomic_DNA"/>
</dbReference>
<evidence type="ECO:0000256" key="5">
    <source>
        <dbReference type="ARBA" id="ARBA00022725"/>
    </source>
</evidence>
<comment type="caution">
    <text evidence="11">The sequence shown here is derived from an EMBL/GenBank/DDBJ whole genome shotgun (WGS) entry which is preliminary data.</text>
</comment>
<proteinExistence type="inferred from homology"/>
<dbReference type="Pfam" id="PF02949">
    <property type="entry name" value="7tm_6"/>
    <property type="match status" value="1"/>
</dbReference>
<keyword evidence="5 10" id="KW-0552">Olfaction</keyword>
<keyword evidence="6 10" id="KW-1133">Transmembrane helix</keyword>
<protein>
    <recommendedName>
        <fullName evidence="10">Odorant receptor</fullName>
    </recommendedName>
</protein>
<keyword evidence="4 10" id="KW-0812">Transmembrane</keyword>
<evidence type="ECO:0000256" key="6">
    <source>
        <dbReference type="ARBA" id="ARBA00022989"/>
    </source>
</evidence>
<evidence type="ECO:0000256" key="7">
    <source>
        <dbReference type="ARBA" id="ARBA00023136"/>
    </source>
</evidence>
<evidence type="ECO:0000313" key="11">
    <source>
        <dbReference type="EMBL" id="KAF3423709.1"/>
    </source>
</evidence>
<feature type="transmembrane region" description="Helical" evidence="10">
    <location>
        <begin position="194"/>
        <end position="216"/>
    </location>
</feature>
<dbReference type="AlphaFoldDB" id="A0A833R885"/>
<keyword evidence="9 10" id="KW-0807">Transducer</keyword>
<evidence type="ECO:0000256" key="1">
    <source>
        <dbReference type="ARBA" id="ARBA00004651"/>
    </source>
</evidence>
<keyword evidence="7 10" id="KW-0472">Membrane</keyword>
<feature type="transmembrane region" description="Helical" evidence="10">
    <location>
        <begin position="318"/>
        <end position="339"/>
    </location>
</feature>
<dbReference type="InterPro" id="IPR004117">
    <property type="entry name" value="7tm6_olfct_rcpt"/>
</dbReference>
<evidence type="ECO:0000256" key="4">
    <source>
        <dbReference type="ARBA" id="ARBA00022692"/>
    </source>
</evidence>
<dbReference type="PANTHER" id="PTHR21137">
    <property type="entry name" value="ODORANT RECEPTOR"/>
    <property type="match status" value="1"/>
</dbReference>
<keyword evidence="2" id="KW-1003">Cell membrane</keyword>
<evidence type="ECO:0000256" key="3">
    <source>
        <dbReference type="ARBA" id="ARBA00022606"/>
    </source>
</evidence>
<dbReference type="Proteomes" id="UP000655588">
    <property type="component" value="Unassembled WGS sequence"/>
</dbReference>
<organism evidence="11 12">
    <name type="scientific">Frieseomelitta varia</name>
    <dbReference type="NCBI Taxonomy" id="561572"/>
    <lineage>
        <taxon>Eukaryota</taxon>
        <taxon>Metazoa</taxon>
        <taxon>Ecdysozoa</taxon>
        <taxon>Arthropoda</taxon>
        <taxon>Hexapoda</taxon>
        <taxon>Insecta</taxon>
        <taxon>Pterygota</taxon>
        <taxon>Neoptera</taxon>
        <taxon>Endopterygota</taxon>
        <taxon>Hymenoptera</taxon>
        <taxon>Apocrita</taxon>
        <taxon>Aculeata</taxon>
        <taxon>Apoidea</taxon>
        <taxon>Anthophila</taxon>
        <taxon>Apidae</taxon>
        <taxon>Frieseomelitta</taxon>
    </lineage>
</organism>
<dbReference type="PANTHER" id="PTHR21137:SF35">
    <property type="entry name" value="ODORANT RECEPTOR 19A-RELATED"/>
    <property type="match status" value="1"/>
</dbReference>
<sequence length="455" mass="52016">MLLLLQILLCTVEICFQSFLFLNVLLKNENGIYNFQLVFFVLFVCFILVHIYLYCYIGEMLLIQCCAKREMEFAMGWNRFNLTLLGVWPEPRKISRGSRLISSVIFWFTTSVTFTFICAPQTANLVLKSTSLDDVIENLSINIPIVFALIKQIVLWYYKKALTLLISQILDDWAEPIANHDRQTMMKNAKISRMISIVCSTLTYFMLLAFMSLQIWSNMQNASEADLGGLLHPATFPYDTNKSPNFEITWLGQFMGTVLTAICYSCFDTFLAVLVLHLCGQLTVLRVALEDLANSTKCNNYTRFHERLGIIVNRHNQLFRLVETIICTAMFCLTGYRMITSVDQEQADVPIVGMIFFIIHVIYTMLHLFIYCYVGEMLLGQSTGISESAYDCNWYDLPSKNAVSLIIVICRARVSFQITAGKFSPFSLELFNAILKTSAGYLSVLLAMKDRLVDE</sequence>
<evidence type="ECO:0000256" key="8">
    <source>
        <dbReference type="ARBA" id="ARBA00023170"/>
    </source>
</evidence>
<evidence type="ECO:0000256" key="9">
    <source>
        <dbReference type="ARBA" id="ARBA00023224"/>
    </source>
</evidence>
<name>A0A833R885_9HYME</name>
<feature type="transmembrane region" description="Helical" evidence="10">
    <location>
        <begin position="100"/>
        <end position="119"/>
    </location>
</feature>
<evidence type="ECO:0000313" key="12">
    <source>
        <dbReference type="Proteomes" id="UP000655588"/>
    </source>
</evidence>
<comment type="similarity">
    <text evidence="10">Belongs to the insect chemoreceptor superfamily. Heteromeric odorant receptor channel (TC 1.A.69) family.</text>
</comment>